<evidence type="ECO:0000256" key="7">
    <source>
        <dbReference type="ARBA" id="ARBA00023128"/>
    </source>
</evidence>
<evidence type="ECO:0000256" key="6">
    <source>
        <dbReference type="ARBA" id="ARBA00022946"/>
    </source>
</evidence>
<dbReference type="EMBL" id="JARBDR010000918">
    <property type="protein sequence ID" value="KAJ8301234.1"/>
    <property type="molecule type" value="Genomic_DNA"/>
</dbReference>
<keyword evidence="13" id="KW-1185">Reference proteome</keyword>
<dbReference type="NCBIfam" id="NF009372">
    <property type="entry name" value="PRK12735.1"/>
    <property type="match status" value="1"/>
</dbReference>
<keyword evidence="6" id="KW-0809">Transit peptide</keyword>
<protein>
    <recommendedName>
        <fullName evidence="10">Elongation factor Tu</fullName>
    </recommendedName>
</protein>
<evidence type="ECO:0000256" key="2">
    <source>
        <dbReference type="ARBA" id="ARBA00007249"/>
    </source>
</evidence>
<accession>A0ABQ9E773</accession>
<dbReference type="InterPro" id="IPR041709">
    <property type="entry name" value="EF-Tu_GTP-bd"/>
</dbReference>
<dbReference type="InterPro" id="IPR004161">
    <property type="entry name" value="EFTu-like_2"/>
</dbReference>
<dbReference type="PROSITE" id="PS51722">
    <property type="entry name" value="G_TR_2"/>
    <property type="match status" value="1"/>
</dbReference>
<keyword evidence="7" id="KW-0496">Mitochondrion</keyword>
<evidence type="ECO:0000256" key="5">
    <source>
        <dbReference type="ARBA" id="ARBA00022917"/>
    </source>
</evidence>
<dbReference type="NCBIfam" id="NF009373">
    <property type="entry name" value="PRK12736.1"/>
    <property type="match status" value="1"/>
</dbReference>
<dbReference type="Proteomes" id="UP001217089">
    <property type="component" value="Unassembled WGS sequence"/>
</dbReference>
<dbReference type="InterPro" id="IPR033720">
    <property type="entry name" value="EFTU_2"/>
</dbReference>
<evidence type="ECO:0000256" key="9">
    <source>
        <dbReference type="ARBA" id="ARBA00051990"/>
    </source>
</evidence>
<dbReference type="Gene3D" id="3.40.50.300">
    <property type="entry name" value="P-loop containing nucleotide triphosphate hydrolases"/>
    <property type="match status" value="1"/>
</dbReference>
<dbReference type="PANTHER" id="PTHR43721">
    <property type="entry name" value="ELONGATION FACTOR TU-RELATED"/>
    <property type="match status" value="1"/>
</dbReference>
<dbReference type="InterPro" id="IPR004541">
    <property type="entry name" value="Transl_elong_EFTu/EF1A_bac/org"/>
</dbReference>
<dbReference type="PANTHER" id="PTHR43721:SF36">
    <property type="entry name" value="ELONGATION FACTOR TU, MITOCHONDRIAL"/>
    <property type="match status" value="1"/>
</dbReference>
<dbReference type="Pfam" id="PF03144">
    <property type="entry name" value="GTP_EFTU_D2"/>
    <property type="match status" value="1"/>
</dbReference>
<comment type="function">
    <text evidence="10">This protein promotes the GTP-dependent binding of aminoacyl-tRNA to the A-site of ribosomes during protein biosynthesis.</text>
</comment>
<dbReference type="Gene3D" id="2.40.30.10">
    <property type="entry name" value="Translation factors"/>
    <property type="match status" value="2"/>
</dbReference>
<dbReference type="InterPro" id="IPR050055">
    <property type="entry name" value="EF-Tu_GTPase"/>
</dbReference>
<evidence type="ECO:0000256" key="10">
    <source>
        <dbReference type="RuleBase" id="RU000325"/>
    </source>
</evidence>
<dbReference type="NCBIfam" id="TIGR00485">
    <property type="entry name" value="EF-Tu"/>
    <property type="match status" value="1"/>
</dbReference>
<evidence type="ECO:0000313" key="12">
    <source>
        <dbReference type="EMBL" id="KAJ8301234.1"/>
    </source>
</evidence>
<dbReference type="InterPro" id="IPR027417">
    <property type="entry name" value="P-loop_NTPase"/>
</dbReference>
<dbReference type="PROSITE" id="PS00301">
    <property type="entry name" value="G_TR_1"/>
    <property type="match status" value="1"/>
</dbReference>
<evidence type="ECO:0000256" key="3">
    <source>
        <dbReference type="ARBA" id="ARBA00022741"/>
    </source>
</evidence>
<gene>
    <name evidence="12" type="ORF">KUTeg_020221</name>
</gene>
<comment type="catalytic activity">
    <reaction evidence="9">
        <text>GTP + H2O = GDP + phosphate + H(+)</text>
        <dbReference type="Rhea" id="RHEA:19669"/>
        <dbReference type="ChEBI" id="CHEBI:15377"/>
        <dbReference type="ChEBI" id="CHEBI:15378"/>
        <dbReference type="ChEBI" id="CHEBI:37565"/>
        <dbReference type="ChEBI" id="CHEBI:43474"/>
        <dbReference type="ChEBI" id="CHEBI:58189"/>
        <dbReference type="EC" id="3.6.5.3"/>
    </reaction>
    <physiologicalReaction direction="left-to-right" evidence="9">
        <dbReference type="Rhea" id="RHEA:19670"/>
    </physiologicalReaction>
</comment>
<dbReference type="InterPro" id="IPR000795">
    <property type="entry name" value="T_Tr_GTP-bd_dom"/>
</dbReference>
<dbReference type="SUPFAM" id="SSF50465">
    <property type="entry name" value="EF-Tu/eEF-1alpha/eIF2-gamma C-terminal domain"/>
    <property type="match status" value="1"/>
</dbReference>
<dbReference type="SUPFAM" id="SSF52540">
    <property type="entry name" value="P-loop containing nucleoside triphosphate hydrolases"/>
    <property type="match status" value="1"/>
</dbReference>
<name>A0ABQ9E773_TEGGR</name>
<keyword evidence="8 10" id="KW-0342">GTP-binding</keyword>
<comment type="subcellular location">
    <subcellularLocation>
        <location evidence="1">Mitochondrion</location>
    </subcellularLocation>
</comment>
<dbReference type="Pfam" id="PF03143">
    <property type="entry name" value="GTP_EFTU_D3"/>
    <property type="match status" value="1"/>
</dbReference>
<dbReference type="PRINTS" id="PR00315">
    <property type="entry name" value="ELONGATNFCT"/>
</dbReference>
<dbReference type="CDD" id="cd03697">
    <property type="entry name" value="EFTU_II"/>
    <property type="match status" value="1"/>
</dbReference>
<evidence type="ECO:0000256" key="4">
    <source>
        <dbReference type="ARBA" id="ARBA00022768"/>
    </source>
</evidence>
<dbReference type="InterPro" id="IPR009000">
    <property type="entry name" value="Transl_B-barrel_sf"/>
</dbReference>
<proteinExistence type="inferred from homology"/>
<evidence type="ECO:0000313" key="13">
    <source>
        <dbReference type="Proteomes" id="UP001217089"/>
    </source>
</evidence>
<keyword evidence="4 10" id="KW-0251">Elongation factor</keyword>
<dbReference type="InterPro" id="IPR004160">
    <property type="entry name" value="Transl_elong_EFTu/EF1A_C"/>
</dbReference>
<dbReference type="CDD" id="cd01884">
    <property type="entry name" value="EF_Tu"/>
    <property type="match status" value="1"/>
</dbReference>
<feature type="domain" description="Tr-type G" evidence="11">
    <location>
        <begin position="69"/>
        <end position="264"/>
    </location>
</feature>
<sequence length="482" mass="53132">MFCGNHSTISNMASFKLANRLLSKSSFCAKSTFARLIDSTAHCRSLSVSVQWLQQPAVAGQKKAFVRDKPHMNVGTIGHVDHGKTTLTAAITKVLASEKKASFLKYEDIDKAPEEKKRGITINAAVVEYQTEKRHYGHVDCPGHADYIKNMITGTAQMEGAILVVAATDGTMPQTREHLILARQIGITHVVVFVNKADAADQEMIELVEMEIRELLTEYGFDGANTPIIVGSALNALEGTNAELGVNKIKELLDAVDNHIPTPVRELDKPFLVSVEQIMTITGRGTVCTGKVIRGIIKKGDEVEVLGFDKVLKSNITGIEMFKQLLDQAQAGDQLGALLRNIKKEDLKRGYVLAKPGSIQIQNCFNAQIYLLTKEEGGRALPVKDGKQLHMFCRSWSVAAYAVLPEGKMMMAGEDGVLQINMFQKMALEKGQRFTLRDMGQTVGYGVVTDLLKPVNMEQYLKEKKKIKKAKKKAEKEAAEEI</sequence>
<dbReference type="SUPFAM" id="SSF50447">
    <property type="entry name" value="Translation proteins"/>
    <property type="match status" value="1"/>
</dbReference>
<evidence type="ECO:0000256" key="8">
    <source>
        <dbReference type="ARBA" id="ARBA00023134"/>
    </source>
</evidence>
<comment type="similarity">
    <text evidence="2 10">Belongs to the TRAFAC class translation factor GTPase superfamily. Classic translation factor GTPase family. EF-Tu/EF-1A subfamily.</text>
</comment>
<dbReference type="NCBIfam" id="NF000766">
    <property type="entry name" value="PRK00049.1"/>
    <property type="match status" value="1"/>
</dbReference>
<reference evidence="12 13" key="1">
    <citation type="submission" date="2022-12" db="EMBL/GenBank/DDBJ databases">
        <title>Chromosome-level genome of Tegillarca granosa.</title>
        <authorList>
            <person name="Kim J."/>
        </authorList>
    </citation>
    <scope>NUCLEOTIDE SEQUENCE [LARGE SCALE GENOMIC DNA]</scope>
    <source>
        <strain evidence="12">Teg-2019</strain>
        <tissue evidence="12">Adductor muscle</tissue>
    </source>
</reference>
<dbReference type="InterPro" id="IPR009001">
    <property type="entry name" value="Transl_elong_EF1A/Init_IF2_C"/>
</dbReference>
<evidence type="ECO:0000256" key="1">
    <source>
        <dbReference type="ARBA" id="ARBA00004173"/>
    </source>
</evidence>
<evidence type="ECO:0000259" key="11">
    <source>
        <dbReference type="PROSITE" id="PS51722"/>
    </source>
</evidence>
<keyword evidence="3 10" id="KW-0547">Nucleotide-binding</keyword>
<comment type="caution">
    <text evidence="12">The sequence shown here is derived from an EMBL/GenBank/DDBJ whole genome shotgun (WGS) entry which is preliminary data.</text>
</comment>
<organism evidence="12 13">
    <name type="scientific">Tegillarca granosa</name>
    <name type="common">Malaysian cockle</name>
    <name type="synonym">Anadara granosa</name>
    <dbReference type="NCBI Taxonomy" id="220873"/>
    <lineage>
        <taxon>Eukaryota</taxon>
        <taxon>Metazoa</taxon>
        <taxon>Spiralia</taxon>
        <taxon>Lophotrochozoa</taxon>
        <taxon>Mollusca</taxon>
        <taxon>Bivalvia</taxon>
        <taxon>Autobranchia</taxon>
        <taxon>Pteriomorphia</taxon>
        <taxon>Arcoida</taxon>
        <taxon>Arcoidea</taxon>
        <taxon>Arcidae</taxon>
        <taxon>Tegillarca</taxon>
    </lineage>
</organism>
<keyword evidence="5" id="KW-0648">Protein biosynthesis</keyword>
<dbReference type="Pfam" id="PF00009">
    <property type="entry name" value="GTP_EFTU"/>
    <property type="match status" value="1"/>
</dbReference>
<dbReference type="InterPro" id="IPR031157">
    <property type="entry name" value="G_TR_CS"/>
</dbReference>